<evidence type="ECO:0000256" key="2">
    <source>
        <dbReference type="ARBA" id="ARBA00022517"/>
    </source>
</evidence>
<sequence length="238" mass="24455">MATGEQRWREIAERVANEAGFDLEDFSVVNAGRRRMVRVIIDADDGVDLDQAATVSRRLSAAFDADEEHQSGAPVGSQAYTLEVTSPGIGRPLTEPRHFHRARGRLVTLNRTDGSSLSARVVGIDADGVDLLGGKSGTDPVTVPFADIAKARVEVDFSGPSAAVLAALAADPRSADVAAKAGGDPVSIDAGDDADAAAAGDPAAEDAADSGDADAEHPDSADQARDAAESAPAEGENR</sequence>
<feature type="domain" description="Ribosome maturation factor RimP N-terminal" evidence="5">
    <location>
        <begin position="11"/>
        <end position="89"/>
    </location>
</feature>
<dbReference type="GO" id="GO:0000028">
    <property type="term" value="P:ribosomal small subunit assembly"/>
    <property type="evidence" value="ECO:0007669"/>
    <property type="project" value="TreeGrafter"/>
</dbReference>
<name>A0A848ZZJ2_9ACTN</name>
<dbReference type="RefSeq" id="WP_171197907.1">
    <property type="nucleotide sequence ID" value="NZ_JABEND010000001.1"/>
</dbReference>
<dbReference type="CDD" id="cd01734">
    <property type="entry name" value="YlxS_C"/>
    <property type="match status" value="1"/>
</dbReference>
<feature type="domain" description="Ribosome maturation factor RimP C-terminal" evidence="6">
    <location>
        <begin position="93"/>
        <end position="157"/>
    </location>
</feature>
<dbReference type="InterPro" id="IPR028998">
    <property type="entry name" value="RimP_C"/>
</dbReference>
<dbReference type="Gene3D" id="3.30.300.70">
    <property type="entry name" value="RimP-like superfamily, N-terminal"/>
    <property type="match status" value="1"/>
</dbReference>
<dbReference type="NCBIfam" id="NF000930">
    <property type="entry name" value="PRK00092.2-2"/>
    <property type="match status" value="1"/>
</dbReference>
<gene>
    <name evidence="3 7" type="primary">rimP</name>
    <name evidence="7" type="ORF">HKD39_00565</name>
</gene>
<dbReference type="Pfam" id="PF17384">
    <property type="entry name" value="DUF150_C"/>
    <property type="match status" value="1"/>
</dbReference>
<dbReference type="EMBL" id="JABEND010000001">
    <property type="protein sequence ID" value="NNG34234.1"/>
    <property type="molecule type" value="Genomic_DNA"/>
</dbReference>
<comment type="function">
    <text evidence="3">Required for maturation of 30S ribosomal subunits.</text>
</comment>
<dbReference type="InterPro" id="IPR003728">
    <property type="entry name" value="Ribosome_maturation_RimP"/>
</dbReference>
<evidence type="ECO:0000259" key="5">
    <source>
        <dbReference type="Pfam" id="PF02576"/>
    </source>
</evidence>
<keyword evidence="8" id="KW-1185">Reference proteome</keyword>
<dbReference type="InterPro" id="IPR035956">
    <property type="entry name" value="RimP_N_sf"/>
</dbReference>
<comment type="caution">
    <text evidence="7">The sequence shown here is derived from an EMBL/GenBank/DDBJ whole genome shotgun (WGS) entry which is preliminary data.</text>
</comment>
<protein>
    <recommendedName>
        <fullName evidence="3">Ribosome maturation factor RimP</fullName>
    </recommendedName>
</protein>
<evidence type="ECO:0000256" key="4">
    <source>
        <dbReference type="SAM" id="MobiDB-lite"/>
    </source>
</evidence>
<dbReference type="GO" id="GO:0006412">
    <property type="term" value="P:translation"/>
    <property type="evidence" value="ECO:0007669"/>
    <property type="project" value="TreeGrafter"/>
</dbReference>
<comment type="similarity">
    <text evidence="3">Belongs to the RimP family.</text>
</comment>
<dbReference type="AlphaFoldDB" id="A0A848ZZJ2"/>
<dbReference type="SUPFAM" id="SSF75420">
    <property type="entry name" value="YhbC-like, N-terminal domain"/>
    <property type="match status" value="1"/>
</dbReference>
<proteinExistence type="inferred from homology"/>
<evidence type="ECO:0000313" key="7">
    <source>
        <dbReference type="EMBL" id="NNG34234.1"/>
    </source>
</evidence>
<keyword evidence="1 3" id="KW-0963">Cytoplasm</keyword>
<dbReference type="PANTHER" id="PTHR33867">
    <property type="entry name" value="RIBOSOME MATURATION FACTOR RIMP"/>
    <property type="match status" value="1"/>
</dbReference>
<reference evidence="7 8" key="1">
    <citation type="submission" date="2020-05" db="EMBL/GenBank/DDBJ databases">
        <title>Nakamurella sp. DB0629 isolated from air conditioner.</title>
        <authorList>
            <person name="Kim D.H."/>
            <person name="Kim D.-U."/>
        </authorList>
    </citation>
    <scope>NUCLEOTIDE SEQUENCE [LARGE SCALE GENOMIC DNA]</scope>
    <source>
        <strain evidence="7 8">DB0629</strain>
    </source>
</reference>
<dbReference type="GO" id="GO:0005829">
    <property type="term" value="C:cytosol"/>
    <property type="evidence" value="ECO:0007669"/>
    <property type="project" value="TreeGrafter"/>
</dbReference>
<accession>A0A848ZZJ2</accession>
<dbReference type="Pfam" id="PF02576">
    <property type="entry name" value="RimP_N"/>
    <property type="match status" value="1"/>
</dbReference>
<dbReference type="PANTHER" id="PTHR33867:SF1">
    <property type="entry name" value="RIBOSOME MATURATION FACTOR RIMP"/>
    <property type="match status" value="1"/>
</dbReference>
<feature type="region of interest" description="Disordered" evidence="4">
    <location>
        <begin position="178"/>
        <end position="238"/>
    </location>
</feature>
<dbReference type="HAMAP" id="MF_01077">
    <property type="entry name" value="RimP"/>
    <property type="match status" value="1"/>
</dbReference>
<evidence type="ECO:0000313" key="8">
    <source>
        <dbReference type="Proteomes" id="UP000562984"/>
    </source>
</evidence>
<evidence type="ECO:0000259" key="6">
    <source>
        <dbReference type="Pfam" id="PF17384"/>
    </source>
</evidence>
<comment type="subcellular location">
    <subcellularLocation>
        <location evidence="3">Cytoplasm</location>
    </subcellularLocation>
</comment>
<feature type="compositionally biased region" description="Basic and acidic residues" evidence="4">
    <location>
        <begin position="214"/>
        <end position="228"/>
    </location>
</feature>
<feature type="compositionally biased region" description="Acidic residues" evidence="4">
    <location>
        <begin position="203"/>
        <end position="213"/>
    </location>
</feature>
<dbReference type="Proteomes" id="UP000562984">
    <property type="component" value="Unassembled WGS sequence"/>
</dbReference>
<evidence type="ECO:0000256" key="1">
    <source>
        <dbReference type="ARBA" id="ARBA00022490"/>
    </source>
</evidence>
<evidence type="ECO:0000256" key="3">
    <source>
        <dbReference type="HAMAP-Rule" id="MF_01077"/>
    </source>
</evidence>
<organism evidence="7 8">
    <name type="scientific">Nakamurella aerolata</name>
    <dbReference type="NCBI Taxonomy" id="1656892"/>
    <lineage>
        <taxon>Bacteria</taxon>
        <taxon>Bacillati</taxon>
        <taxon>Actinomycetota</taxon>
        <taxon>Actinomycetes</taxon>
        <taxon>Nakamurellales</taxon>
        <taxon>Nakamurellaceae</taxon>
        <taxon>Nakamurella</taxon>
    </lineage>
</organism>
<keyword evidence="2 3" id="KW-0690">Ribosome biogenesis</keyword>
<dbReference type="InterPro" id="IPR028989">
    <property type="entry name" value="RimP_N"/>
</dbReference>